<dbReference type="InterPro" id="IPR001128">
    <property type="entry name" value="Cyt_P450"/>
</dbReference>
<accession>A0AAW0FYH0</accession>
<dbReference type="GO" id="GO:0004497">
    <property type="term" value="F:monooxygenase activity"/>
    <property type="evidence" value="ECO:0007669"/>
    <property type="project" value="UniProtKB-KW"/>
</dbReference>
<evidence type="ECO:0000256" key="13">
    <source>
        <dbReference type="PIRSR" id="PIRSR602401-1"/>
    </source>
</evidence>
<comment type="pathway">
    <text evidence="3">Secondary metabolite biosynthesis.</text>
</comment>
<dbReference type="AlphaFoldDB" id="A0AAW0FYH0"/>
<keyword evidence="7 13" id="KW-0479">Metal-binding</keyword>
<evidence type="ECO:0000256" key="9">
    <source>
        <dbReference type="ARBA" id="ARBA00023002"/>
    </source>
</evidence>
<dbReference type="GO" id="GO:0016705">
    <property type="term" value="F:oxidoreductase activity, acting on paired donors, with incorporation or reduction of molecular oxygen"/>
    <property type="evidence" value="ECO:0007669"/>
    <property type="project" value="InterPro"/>
</dbReference>
<comment type="caution">
    <text evidence="15">The sequence shown here is derived from an EMBL/GenBank/DDBJ whole genome shotgun (WGS) entry which is preliminary data.</text>
</comment>
<feature type="binding site" description="axial binding residue" evidence="13">
    <location>
        <position position="254"/>
    </location>
    <ligand>
        <name>heme</name>
        <dbReference type="ChEBI" id="CHEBI:30413"/>
    </ligand>
    <ligandPart>
        <name>Fe</name>
        <dbReference type="ChEBI" id="CHEBI:18248"/>
    </ligandPart>
</feature>
<evidence type="ECO:0000256" key="12">
    <source>
        <dbReference type="ARBA" id="ARBA00023136"/>
    </source>
</evidence>
<organism evidence="15 16">
    <name type="scientific">Cerrena zonata</name>
    <dbReference type="NCBI Taxonomy" id="2478898"/>
    <lineage>
        <taxon>Eukaryota</taxon>
        <taxon>Fungi</taxon>
        <taxon>Dikarya</taxon>
        <taxon>Basidiomycota</taxon>
        <taxon>Agaricomycotina</taxon>
        <taxon>Agaricomycetes</taxon>
        <taxon>Polyporales</taxon>
        <taxon>Cerrenaceae</taxon>
        <taxon>Cerrena</taxon>
    </lineage>
</organism>
<gene>
    <name evidence="15" type="ORF">QCA50_014552</name>
</gene>
<dbReference type="PROSITE" id="PS00086">
    <property type="entry name" value="CYTOCHROME_P450"/>
    <property type="match status" value="1"/>
</dbReference>
<evidence type="ECO:0000256" key="4">
    <source>
        <dbReference type="ARBA" id="ARBA00010617"/>
    </source>
</evidence>
<evidence type="ECO:0000256" key="7">
    <source>
        <dbReference type="ARBA" id="ARBA00022723"/>
    </source>
</evidence>
<keyword evidence="12" id="KW-0472">Membrane</keyword>
<dbReference type="InterPro" id="IPR036396">
    <property type="entry name" value="Cyt_P450_sf"/>
</dbReference>
<evidence type="ECO:0000313" key="15">
    <source>
        <dbReference type="EMBL" id="KAK7682347.1"/>
    </source>
</evidence>
<evidence type="ECO:0008006" key="17">
    <source>
        <dbReference type="Google" id="ProtNLM"/>
    </source>
</evidence>
<dbReference type="PRINTS" id="PR00463">
    <property type="entry name" value="EP450I"/>
</dbReference>
<dbReference type="EMBL" id="JASBNA010000036">
    <property type="protein sequence ID" value="KAK7682347.1"/>
    <property type="molecule type" value="Genomic_DNA"/>
</dbReference>
<name>A0AAW0FYH0_9APHY</name>
<comment type="similarity">
    <text evidence="4 14">Belongs to the cytochrome P450 family.</text>
</comment>
<comment type="subcellular location">
    <subcellularLocation>
        <location evidence="2">Membrane</location>
        <topology evidence="2">Single-pass membrane protein</topology>
    </subcellularLocation>
</comment>
<evidence type="ECO:0000256" key="8">
    <source>
        <dbReference type="ARBA" id="ARBA00022989"/>
    </source>
</evidence>
<evidence type="ECO:0000256" key="1">
    <source>
        <dbReference type="ARBA" id="ARBA00001971"/>
    </source>
</evidence>
<keyword evidence="5 13" id="KW-0349">Heme</keyword>
<evidence type="ECO:0000256" key="10">
    <source>
        <dbReference type="ARBA" id="ARBA00023004"/>
    </source>
</evidence>
<evidence type="ECO:0000256" key="11">
    <source>
        <dbReference type="ARBA" id="ARBA00023033"/>
    </source>
</evidence>
<dbReference type="InterPro" id="IPR002401">
    <property type="entry name" value="Cyt_P450_E_grp-I"/>
</dbReference>
<keyword evidence="8" id="KW-1133">Transmembrane helix</keyword>
<evidence type="ECO:0000313" key="16">
    <source>
        <dbReference type="Proteomes" id="UP001385951"/>
    </source>
</evidence>
<keyword evidence="11 14" id="KW-0503">Monooxygenase</keyword>
<evidence type="ECO:0000256" key="14">
    <source>
        <dbReference type="RuleBase" id="RU000461"/>
    </source>
</evidence>
<evidence type="ECO:0000256" key="2">
    <source>
        <dbReference type="ARBA" id="ARBA00004167"/>
    </source>
</evidence>
<keyword evidence="10 13" id="KW-0408">Iron</keyword>
<proteinExistence type="inferred from homology"/>
<comment type="cofactor">
    <cofactor evidence="1 13">
        <name>heme</name>
        <dbReference type="ChEBI" id="CHEBI:30413"/>
    </cofactor>
</comment>
<dbReference type="PANTHER" id="PTHR46300">
    <property type="entry name" value="P450, PUTATIVE (EUROFUNG)-RELATED-RELATED"/>
    <property type="match status" value="1"/>
</dbReference>
<dbReference type="GO" id="GO:0016020">
    <property type="term" value="C:membrane"/>
    <property type="evidence" value="ECO:0007669"/>
    <property type="project" value="UniProtKB-SubCell"/>
</dbReference>
<keyword evidence="6" id="KW-0812">Transmembrane</keyword>
<dbReference type="Proteomes" id="UP001385951">
    <property type="component" value="Unassembled WGS sequence"/>
</dbReference>
<reference evidence="15 16" key="1">
    <citation type="submission" date="2022-09" db="EMBL/GenBank/DDBJ databases">
        <authorList>
            <person name="Palmer J.M."/>
        </authorList>
    </citation>
    <scope>NUCLEOTIDE SEQUENCE [LARGE SCALE GENOMIC DNA]</scope>
    <source>
        <strain evidence="15 16">DSM 7382</strain>
    </source>
</reference>
<dbReference type="InterPro" id="IPR017972">
    <property type="entry name" value="Cyt_P450_CS"/>
</dbReference>
<dbReference type="SUPFAM" id="SSF48264">
    <property type="entry name" value="Cytochrome P450"/>
    <property type="match status" value="1"/>
</dbReference>
<dbReference type="Gene3D" id="1.10.630.10">
    <property type="entry name" value="Cytochrome P450"/>
    <property type="match status" value="1"/>
</dbReference>
<evidence type="ECO:0000256" key="5">
    <source>
        <dbReference type="ARBA" id="ARBA00022617"/>
    </source>
</evidence>
<dbReference type="PANTHER" id="PTHR46300:SF7">
    <property type="entry name" value="P450, PUTATIVE (EUROFUNG)-RELATED"/>
    <property type="match status" value="1"/>
</dbReference>
<sequence>MITYGYSVQEGSDHFVNLADTVMSNFALAGSPGTFMVDIVPVLQYLPKWLPGMRGYWKTMASWRKETELMFDEPYQFAKAQFKNNGIVPSLVSLLLESEISCTDEANIKLTAGSLYGAGADTTVSANYSFLLAMTLNSSIQAKAQEEIDKVIGNSRLPTIADRDNLPYINALVKEVFRWNSITPLGMPHRVIRDDIHKGYFIPKGSTVIVNAWHLLHDPDVYADPLSFNPNRFLGDNPERDPRKIVFGFGRRICPGICSAYFGFTDDSDVIEGLNLADTSVFIFCALSLAVFNVSKVVRDGVVVEPICEWETGVVSHPKDFECSIKPRSAKARELILMEEDSLK</sequence>
<keyword evidence="16" id="KW-1185">Reference proteome</keyword>
<dbReference type="GO" id="GO:0005506">
    <property type="term" value="F:iron ion binding"/>
    <property type="evidence" value="ECO:0007669"/>
    <property type="project" value="InterPro"/>
</dbReference>
<dbReference type="InterPro" id="IPR050364">
    <property type="entry name" value="Cytochrome_P450_fung"/>
</dbReference>
<evidence type="ECO:0000256" key="3">
    <source>
        <dbReference type="ARBA" id="ARBA00005179"/>
    </source>
</evidence>
<dbReference type="Pfam" id="PF00067">
    <property type="entry name" value="p450"/>
    <property type="match status" value="1"/>
</dbReference>
<protein>
    <recommendedName>
        <fullName evidence="17">Cytochrome P450</fullName>
    </recommendedName>
</protein>
<evidence type="ECO:0000256" key="6">
    <source>
        <dbReference type="ARBA" id="ARBA00022692"/>
    </source>
</evidence>
<dbReference type="GO" id="GO:0020037">
    <property type="term" value="F:heme binding"/>
    <property type="evidence" value="ECO:0007669"/>
    <property type="project" value="InterPro"/>
</dbReference>
<keyword evidence="9 14" id="KW-0560">Oxidoreductase</keyword>